<evidence type="ECO:0008006" key="5">
    <source>
        <dbReference type="Google" id="ProtNLM"/>
    </source>
</evidence>
<gene>
    <name evidence="3" type="ORF">OTU49_009472</name>
</gene>
<dbReference type="InterPro" id="IPR024096">
    <property type="entry name" value="NO_sig/Golgi_transp_ligand-bd"/>
</dbReference>
<dbReference type="Proteomes" id="UP001445076">
    <property type="component" value="Unassembled WGS sequence"/>
</dbReference>
<dbReference type="AlphaFoldDB" id="A0AAW0WJB8"/>
<evidence type="ECO:0000256" key="1">
    <source>
        <dbReference type="ARBA" id="ARBA00004222"/>
    </source>
</evidence>
<reference evidence="3 4" key="1">
    <citation type="journal article" date="2024" name="BMC Genomics">
        <title>Genome assembly of redclaw crayfish (Cherax quadricarinatus) provides insights into its immune adaptation and hypoxia tolerance.</title>
        <authorList>
            <person name="Liu Z."/>
            <person name="Zheng J."/>
            <person name="Li H."/>
            <person name="Fang K."/>
            <person name="Wang S."/>
            <person name="He J."/>
            <person name="Zhou D."/>
            <person name="Weng S."/>
            <person name="Chi M."/>
            <person name="Gu Z."/>
            <person name="He J."/>
            <person name="Li F."/>
            <person name="Wang M."/>
        </authorList>
    </citation>
    <scope>NUCLEOTIDE SEQUENCE [LARGE SCALE GENOMIC DNA]</scope>
    <source>
        <strain evidence="3">ZL_2023a</strain>
    </source>
</reference>
<evidence type="ECO:0000313" key="3">
    <source>
        <dbReference type="EMBL" id="KAK8727818.1"/>
    </source>
</evidence>
<sequence length="144" mass="16950">RRREVELVSWLRKLSSILFTWKLCPMPSRVVKRCRKLTRESGRYKDELDIMKYICKDLWVTVYKKQIDNLRTNHQGVYVLHDNRFRFLSRMAAGKQYLQYAPRYLAFTCGLVRGCLANLGVTCVVTAEVTQLPACKFQIQVQRG</sequence>
<dbReference type="GO" id="GO:0005802">
    <property type="term" value="C:trans-Golgi network"/>
    <property type="evidence" value="ECO:0007669"/>
    <property type="project" value="TreeGrafter"/>
</dbReference>
<protein>
    <recommendedName>
        <fullName evidence="5">Trafficking protein particle complex subunit 6B</fullName>
    </recommendedName>
</protein>
<comment type="subcellular location">
    <subcellularLocation>
        <location evidence="1">Golgi apparatus</location>
        <location evidence="1">cis-Golgi network</location>
    </subcellularLocation>
</comment>
<feature type="non-terminal residue" evidence="3">
    <location>
        <position position="1"/>
    </location>
</feature>
<comment type="caution">
    <text evidence="3">The sequence shown here is derived from an EMBL/GenBank/DDBJ whole genome shotgun (WGS) entry which is preliminary data.</text>
</comment>
<proteinExistence type="inferred from homology"/>
<dbReference type="GO" id="GO:0006888">
    <property type="term" value="P:endoplasmic reticulum to Golgi vesicle-mediated transport"/>
    <property type="evidence" value="ECO:0007669"/>
    <property type="project" value="TreeGrafter"/>
</dbReference>
<comment type="similarity">
    <text evidence="2">Belongs to the TRAPP small subunits family. BET3 subfamily.</text>
</comment>
<dbReference type="CDD" id="cd14944">
    <property type="entry name" value="TRAPPC6A_Trs33"/>
    <property type="match status" value="1"/>
</dbReference>
<dbReference type="SUPFAM" id="SSF111126">
    <property type="entry name" value="Ligand-binding domain in the NO signalling and Golgi transport"/>
    <property type="match status" value="1"/>
</dbReference>
<dbReference type="EMBL" id="JARKIK010000074">
    <property type="protein sequence ID" value="KAK8727818.1"/>
    <property type="molecule type" value="Genomic_DNA"/>
</dbReference>
<dbReference type="InterPro" id="IPR037992">
    <property type="entry name" value="TRAPPC6/Trs33"/>
</dbReference>
<keyword evidence="4" id="KW-1185">Reference proteome</keyword>
<dbReference type="Gene3D" id="3.30.1380.20">
    <property type="entry name" value="Trafficking protein particle complex subunit 3"/>
    <property type="match status" value="1"/>
</dbReference>
<evidence type="ECO:0000313" key="4">
    <source>
        <dbReference type="Proteomes" id="UP001445076"/>
    </source>
</evidence>
<dbReference type="PANTHER" id="PTHR12817:SF0">
    <property type="entry name" value="GEO08327P1"/>
    <property type="match status" value="1"/>
</dbReference>
<dbReference type="GO" id="GO:0030008">
    <property type="term" value="C:TRAPP complex"/>
    <property type="evidence" value="ECO:0007669"/>
    <property type="project" value="TreeGrafter"/>
</dbReference>
<dbReference type="InterPro" id="IPR007194">
    <property type="entry name" value="TRAPP_component"/>
</dbReference>
<accession>A0AAW0WJB8</accession>
<dbReference type="Pfam" id="PF04051">
    <property type="entry name" value="TRAPP"/>
    <property type="match status" value="1"/>
</dbReference>
<name>A0AAW0WJB8_CHEQU</name>
<organism evidence="3 4">
    <name type="scientific">Cherax quadricarinatus</name>
    <name type="common">Australian red claw crayfish</name>
    <dbReference type="NCBI Taxonomy" id="27406"/>
    <lineage>
        <taxon>Eukaryota</taxon>
        <taxon>Metazoa</taxon>
        <taxon>Ecdysozoa</taxon>
        <taxon>Arthropoda</taxon>
        <taxon>Crustacea</taxon>
        <taxon>Multicrustacea</taxon>
        <taxon>Malacostraca</taxon>
        <taxon>Eumalacostraca</taxon>
        <taxon>Eucarida</taxon>
        <taxon>Decapoda</taxon>
        <taxon>Pleocyemata</taxon>
        <taxon>Astacidea</taxon>
        <taxon>Parastacoidea</taxon>
        <taxon>Parastacidae</taxon>
        <taxon>Cherax</taxon>
    </lineage>
</organism>
<dbReference type="PANTHER" id="PTHR12817">
    <property type="entry name" value="TRAFFICKING PROTEIN PARTICLE COMPLEX SUBUNIT 6B"/>
    <property type="match status" value="1"/>
</dbReference>
<dbReference type="GO" id="GO:0005801">
    <property type="term" value="C:cis-Golgi network"/>
    <property type="evidence" value="ECO:0007669"/>
    <property type="project" value="TreeGrafter"/>
</dbReference>
<evidence type="ECO:0000256" key="2">
    <source>
        <dbReference type="ARBA" id="ARBA00006218"/>
    </source>
</evidence>